<feature type="domain" description="Lipoprotein LPP20-like" evidence="1">
    <location>
        <begin position="31"/>
        <end position="139"/>
    </location>
</feature>
<dbReference type="InterPro" id="IPR024952">
    <property type="entry name" value="LPP20-like_dom"/>
</dbReference>
<proteinExistence type="predicted"/>
<sequence length="341" mass="37573">MTKLGRFALPVLVFLMLVSCTQLDGSRSGAPMWLDRAYDGKYNEETYLCAVGSGSTRERAVESALSSLSQIFNAQVRSVTEVTSLSSRETDVAGNVTFAESSDMLEIGSVTSRTEQIIGAEVVGTYTDALGRVYARVALHRKRTADLYQNRIADLSTSLAQARTKSALASDDVRSYLLLLQAKSLAREQQSLYDQLQVLLRQPQKQVLLGYERELATLAERIQVKVEVSSDSLSTPVLQAAFEKGLQDFGFRISDQGQGPVLTVVYTVEPLEMADSPYRYARYTLAVQFKRGSETYLSYEKSEREAALSQVDAVAKALRSAGKNGVEEFFSLMLTTLGDET</sequence>
<reference evidence="2" key="1">
    <citation type="submission" date="2019-08" db="EMBL/GenBank/DDBJ databases">
        <authorList>
            <person name="Kucharzyk K."/>
            <person name="Murdoch R.W."/>
            <person name="Higgins S."/>
            <person name="Loffler F."/>
        </authorList>
    </citation>
    <scope>NUCLEOTIDE SEQUENCE</scope>
</reference>
<accession>A0A644X455</accession>
<dbReference type="PROSITE" id="PS51257">
    <property type="entry name" value="PROKAR_LIPOPROTEIN"/>
    <property type="match status" value="1"/>
</dbReference>
<dbReference type="EMBL" id="VSSQ01001712">
    <property type="protein sequence ID" value="MPM10578.1"/>
    <property type="molecule type" value="Genomic_DNA"/>
</dbReference>
<evidence type="ECO:0000313" key="2">
    <source>
        <dbReference type="EMBL" id="MPM10578.1"/>
    </source>
</evidence>
<comment type="caution">
    <text evidence="2">The sequence shown here is derived from an EMBL/GenBank/DDBJ whole genome shotgun (WGS) entry which is preliminary data.</text>
</comment>
<dbReference type="AlphaFoldDB" id="A0A644X455"/>
<organism evidence="2">
    <name type="scientific">bioreactor metagenome</name>
    <dbReference type="NCBI Taxonomy" id="1076179"/>
    <lineage>
        <taxon>unclassified sequences</taxon>
        <taxon>metagenomes</taxon>
        <taxon>ecological metagenomes</taxon>
    </lineage>
</organism>
<gene>
    <name evidence="2" type="ORF">SDC9_56910</name>
</gene>
<evidence type="ECO:0000259" key="1">
    <source>
        <dbReference type="Pfam" id="PF02169"/>
    </source>
</evidence>
<protein>
    <recommendedName>
        <fullName evidence="1">Lipoprotein LPP20-like domain-containing protein</fullName>
    </recommendedName>
</protein>
<name>A0A644X455_9ZZZZ</name>
<dbReference type="Gene3D" id="3.10.28.20">
    <property type="entry name" value="Acetamidase/Formamidase-like domains"/>
    <property type="match status" value="1"/>
</dbReference>
<dbReference type="Pfam" id="PF02169">
    <property type="entry name" value="LPP20"/>
    <property type="match status" value="1"/>
</dbReference>